<proteinExistence type="predicted"/>
<dbReference type="EMBL" id="SNRW01012378">
    <property type="protein sequence ID" value="KAA6373897.1"/>
    <property type="molecule type" value="Genomic_DNA"/>
</dbReference>
<comment type="caution">
    <text evidence="1">The sequence shown here is derived from an EMBL/GenBank/DDBJ whole genome shotgun (WGS) entry which is preliminary data.</text>
</comment>
<organism evidence="1 2">
    <name type="scientific">Streblomastix strix</name>
    <dbReference type="NCBI Taxonomy" id="222440"/>
    <lineage>
        <taxon>Eukaryota</taxon>
        <taxon>Metamonada</taxon>
        <taxon>Preaxostyla</taxon>
        <taxon>Oxymonadida</taxon>
        <taxon>Streblomastigidae</taxon>
        <taxon>Streblomastix</taxon>
    </lineage>
</organism>
<gene>
    <name evidence="1" type="ORF">EZS28_030576</name>
</gene>
<dbReference type="Proteomes" id="UP000324800">
    <property type="component" value="Unassembled WGS sequence"/>
</dbReference>
<name>A0A5J4UU47_9EUKA</name>
<sequence>MAITQQRVVVLSVTFIGVRVGPKMQKQAVGPKTTLPGVAQQIQSYIEAGMAKLSIISDQEIRWNIEKDSGCEYVEQGNREATFQNRWTRRSPIPKIALYDIYSELECDLIIDELEENPPQSMFRTTSILFKLQGANLILDRFLHGCLRETENVVGRIKDSPTRETKMRAYTSWGFINYVYFMAQT</sequence>
<reference evidence="1 2" key="1">
    <citation type="submission" date="2019-03" db="EMBL/GenBank/DDBJ databases">
        <title>Single cell metagenomics reveals metabolic interactions within the superorganism composed of flagellate Streblomastix strix and complex community of Bacteroidetes bacteria on its surface.</title>
        <authorList>
            <person name="Treitli S.C."/>
            <person name="Kolisko M."/>
            <person name="Husnik F."/>
            <person name="Keeling P."/>
            <person name="Hampl V."/>
        </authorList>
    </citation>
    <scope>NUCLEOTIDE SEQUENCE [LARGE SCALE GENOMIC DNA]</scope>
    <source>
        <strain evidence="1">ST1C</strain>
    </source>
</reference>
<evidence type="ECO:0000313" key="1">
    <source>
        <dbReference type="EMBL" id="KAA6373897.1"/>
    </source>
</evidence>
<accession>A0A5J4UU47</accession>
<dbReference type="AlphaFoldDB" id="A0A5J4UU47"/>
<evidence type="ECO:0000313" key="2">
    <source>
        <dbReference type="Proteomes" id="UP000324800"/>
    </source>
</evidence>
<protein>
    <submittedName>
        <fullName evidence="1">Uncharacterized protein</fullName>
    </submittedName>
</protein>